<evidence type="ECO:0000256" key="3">
    <source>
        <dbReference type="ARBA" id="ARBA00022833"/>
    </source>
</evidence>
<dbReference type="Pfam" id="PF04828">
    <property type="entry name" value="GFA"/>
    <property type="match status" value="1"/>
</dbReference>
<dbReference type="Proteomes" id="UP000754883">
    <property type="component" value="Unassembled WGS sequence"/>
</dbReference>
<evidence type="ECO:0000256" key="2">
    <source>
        <dbReference type="ARBA" id="ARBA00022723"/>
    </source>
</evidence>
<dbReference type="InterPro" id="IPR006913">
    <property type="entry name" value="CENP-V/GFA"/>
</dbReference>
<keyword evidence="3" id="KW-0862">Zinc</keyword>
<keyword evidence="2" id="KW-0479">Metal-binding</keyword>
<evidence type="ECO:0000313" key="6">
    <source>
        <dbReference type="EMBL" id="CAG9984521.1"/>
    </source>
</evidence>
<dbReference type="InterPro" id="IPR011057">
    <property type="entry name" value="Mss4-like_sf"/>
</dbReference>
<dbReference type="GO" id="GO:0016846">
    <property type="term" value="F:carbon-sulfur lyase activity"/>
    <property type="evidence" value="ECO:0007669"/>
    <property type="project" value="InterPro"/>
</dbReference>
<keyword evidence="4" id="KW-0456">Lyase</keyword>
<feature type="domain" description="CENP-V/GFA" evidence="5">
    <location>
        <begin position="3"/>
        <end position="134"/>
    </location>
</feature>
<evidence type="ECO:0000256" key="4">
    <source>
        <dbReference type="ARBA" id="ARBA00023239"/>
    </source>
</evidence>
<accession>A0A9N9Y248</accession>
<name>A0A9N9Y248_9HYPO</name>
<dbReference type="GO" id="GO:0046872">
    <property type="term" value="F:metal ion binding"/>
    <property type="evidence" value="ECO:0007669"/>
    <property type="project" value="UniProtKB-KW"/>
</dbReference>
<proteinExistence type="inferred from homology"/>
<evidence type="ECO:0000313" key="7">
    <source>
        <dbReference type="Proteomes" id="UP000754883"/>
    </source>
</evidence>
<gene>
    <name evidence="6" type="ORF">CBYS24578_00012250</name>
</gene>
<dbReference type="Gene3D" id="3.90.1590.10">
    <property type="entry name" value="glutathione-dependent formaldehyde- activating enzyme (gfa)"/>
    <property type="match status" value="1"/>
</dbReference>
<dbReference type="AlphaFoldDB" id="A0A9N9Y248"/>
<comment type="similarity">
    <text evidence="1">Belongs to the Gfa family.</text>
</comment>
<comment type="caution">
    <text evidence="6">The sequence shown here is derived from an EMBL/GenBank/DDBJ whole genome shotgun (WGS) entry which is preliminary data.</text>
</comment>
<reference evidence="6" key="1">
    <citation type="submission" date="2021-10" db="EMBL/GenBank/DDBJ databases">
        <authorList>
            <person name="Piombo E."/>
        </authorList>
    </citation>
    <scope>NUCLEOTIDE SEQUENCE</scope>
</reference>
<dbReference type="PANTHER" id="PTHR33337:SF40">
    <property type="entry name" value="CENP-V_GFA DOMAIN-CONTAINING PROTEIN-RELATED"/>
    <property type="match status" value="1"/>
</dbReference>
<organism evidence="6 7">
    <name type="scientific">Clonostachys byssicola</name>
    <dbReference type="NCBI Taxonomy" id="160290"/>
    <lineage>
        <taxon>Eukaryota</taxon>
        <taxon>Fungi</taxon>
        <taxon>Dikarya</taxon>
        <taxon>Ascomycota</taxon>
        <taxon>Pezizomycotina</taxon>
        <taxon>Sordariomycetes</taxon>
        <taxon>Hypocreomycetidae</taxon>
        <taxon>Hypocreales</taxon>
        <taxon>Bionectriaceae</taxon>
        <taxon>Clonostachys</taxon>
    </lineage>
</organism>
<keyword evidence="7" id="KW-1185">Reference proteome</keyword>
<evidence type="ECO:0000256" key="1">
    <source>
        <dbReference type="ARBA" id="ARBA00005495"/>
    </source>
</evidence>
<dbReference type="SUPFAM" id="SSF51316">
    <property type="entry name" value="Mss4-like"/>
    <property type="match status" value="1"/>
</dbReference>
<sequence>MDQLGHCNCGSIEVKLSEAPQSVVACHCYNCRRAGGPYSINFILEEDKELVKDPESKLTIYYDKNTASGNTIMRFFCSSCGRRDPYKLTHSIPASPVATQSPMFPGKIIIKASLFTNIVAHRDDVCGETKIKWL</sequence>
<dbReference type="PANTHER" id="PTHR33337">
    <property type="entry name" value="GFA DOMAIN-CONTAINING PROTEIN"/>
    <property type="match status" value="1"/>
</dbReference>
<dbReference type="EMBL" id="CABFNO020001387">
    <property type="protein sequence ID" value="CAG9984521.1"/>
    <property type="molecule type" value="Genomic_DNA"/>
</dbReference>
<evidence type="ECO:0000259" key="5">
    <source>
        <dbReference type="PROSITE" id="PS51891"/>
    </source>
</evidence>
<protein>
    <recommendedName>
        <fullName evidence="5">CENP-V/GFA domain-containing protein</fullName>
    </recommendedName>
</protein>
<dbReference type="OrthoDB" id="9985472at2759"/>
<dbReference type="PROSITE" id="PS51891">
    <property type="entry name" value="CENP_V_GFA"/>
    <property type="match status" value="1"/>
</dbReference>